<reference evidence="3 4" key="1">
    <citation type="submission" date="2013-11" db="EMBL/GenBank/DDBJ databases">
        <title>Metagenomic analysis of a methanogenic consortium involved in long chain n-alkane degradation.</title>
        <authorList>
            <person name="Davidova I.A."/>
            <person name="Callaghan A.V."/>
            <person name="Wawrik B."/>
            <person name="Pruitt S."/>
            <person name="Marks C."/>
            <person name="Duncan K.E."/>
            <person name="Suflita J.M."/>
        </authorList>
    </citation>
    <scope>NUCLEOTIDE SEQUENCE [LARGE SCALE GENOMIC DNA]</scope>
    <source>
        <strain evidence="3 4">SPR</strain>
    </source>
</reference>
<protein>
    <recommendedName>
        <fullName evidence="2">Tyr recombinase domain-containing protein</fullName>
    </recommendedName>
</protein>
<dbReference type="STRING" id="1429043.X474_10315"/>
<proteinExistence type="predicted"/>
<sequence>MTEQIYQITNDKLPQPEEVEALLRFCRKKAASDLISGRKTWINRYLLVHLACGAGLRASEIALARTGDLDEFGEDDLLWVRRSEGLRHHQVNLGAGLAAHIKEYLQLRSTAWGEYSAPDDLLLPGRKCRPYSSSALSISFRRAVEESGLSCRFSLRNARHFYAAFLLAKTRDLCYVQRQLGHANQSMTVLYLDVAPNLDYHEAQAAIW</sequence>
<dbReference type="Proteomes" id="UP000032233">
    <property type="component" value="Unassembled WGS sequence"/>
</dbReference>
<organism evidence="3 4">
    <name type="scientific">Dethiosulfatarculus sandiegensis</name>
    <dbReference type="NCBI Taxonomy" id="1429043"/>
    <lineage>
        <taxon>Bacteria</taxon>
        <taxon>Pseudomonadati</taxon>
        <taxon>Thermodesulfobacteriota</taxon>
        <taxon>Desulfarculia</taxon>
        <taxon>Desulfarculales</taxon>
        <taxon>Desulfarculaceae</taxon>
        <taxon>Dethiosulfatarculus</taxon>
    </lineage>
</organism>
<dbReference type="InterPro" id="IPR050090">
    <property type="entry name" value="Tyrosine_recombinase_XerCD"/>
</dbReference>
<name>A0A0D2J8H8_9BACT</name>
<keyword evidence="4" id="KW-1185">Reference proteome</keyword>
<dbReference type="GO" id="GO:0006310">
    <property type="term" value="P:DNA recombination"/>
    <property type="evidence" value="ECO:0007669"/>
    <property type="project" value="UniProtKB-KW"/>
</dbReference>
<dbReference type="InterPro" id="IPR013762">
    <property type="entry name" value="Integrase-like_cat_sf"/>
</dbReference>
<accession>A0A0D2J8H8</accession>
<keyword evidence="1" id="KW-0233">DNA recombination</keyword>
<dbReference type="Gene3D" id="1.10.443.10">
    <property type="entry name" value="Intergrase catalytic core"/>
    <property type="match status" value="1"/>
</dbReference>
<evidence type="ECO:0000313" key="4">
    <source>
        <dbReference type="Proteomes" id="UP000032233"/>
    </source>
</evidence>
<dbReference type="GO" id="GO:0003677">
    <property type="term" value="F:DNA binding"/>
    <property type="evidence" value="ECO:0007669"/>
    <property type="project" value="InterPro"/>
</dbReference>
<dbReference type="PROSITE" id="PS51898">
    <property type="entry name" value="TYR_RECOMBINASE"/>
    <property type="match status" value="1"/>
</dbReference>
<feature type="domain" description="Tyr recombinase" evidence="2">
    <location>
        <begin position="9"/>
        <end position="204"/>
    </location>
</feature>
<dbReference type="RefSeq" id="WP_044348311.1">
    <property type="nucleotide sequence ID" value="NZ_AZAC01000011.1"/>
</dbReference>
<dbReference type="Pfam" id="PF00589">
    <property type="entry name" value="Phage_integrase"/>
    <property type="match status" value="1"/>
</dbReference>
<dbReference type="InterPro" id="IPR011010">
    <property type="entry name" value="DNA_brk_join_enz"/>
</dbReference>
<evidence type="ECO:0000259" key="2">
    <source>
        <dbReference type="PROSITE" id="PS51898"/>
    </source>
</evidence>
<evidence type="ECO:0000256" key="1">
    <source>
        <dbReference type="ARBA" id="ARBA00023172"/>
    </source>
</evidence>
<dbReference type="InterPro" id="IPR002104">
    <property type="entry name" value="Integrase_catalytic"/>
</dbReference>
<dbReference type="AlphaFoldDB" id="A0A0D2J8H8"/>
<comment type="caution">
    <text evidence="3">The sequence shown here is derived from an EMBL/GenBank/DDBJ whole genome shotgun (WGS) entry which is preliminary data.</text>
</comment>
<dbReference type="InParanoid" id="A0A0D2J8H8"/>
<dbReference type="PANTHER" id="PTHR30349">
    <property type="entry name" value="PHAGE INTEGRASE-RELATED"/>
    <property type="match status" value="1"/>
</dbReference>
<dbReference type="EMBL" id="AZAC01000011">
    <property type="protein sequence ID" value="KIX14469.1"/>
    <property type="molecule type" value="Genomic_DNA"/>
</dbReference>
<dbReference type="GO" id="GO:0015074">
    <property type="term" value="P:DNA integration"/>
    <property type="evidence" value="ECO:0007669"/>
    <property type="project" value="InterPro"/>
</dbReference>
<dbReference type="CDD" id="cd00397">
    <property type="entry name" value="DNA_BRE_C"/>
    <property type="match status" value="1"/>
</dbReference>
<dbReference type="PANTHER" id="PTHR30349:SF64">
    <property type="entry name" value="PROPHAGE INTEGRASE INTD-RELATED"/>
    <property type="match status" value="1"/>
</dbReference>
<gene>
    <name evidence="3" type="ORF">X474_10315</name>
</gene>
<evidence type="ECO:0000313" key="3">
    <source>
        <dbReference type="EMBL" id="KIX14469.1"/>
    </source>
</evidence>
<dbReference type="SUPFAM" id="SSF56349">
    <property type="entry name" value="DNA breaking-rejoining enzymes"/>
    <property type="match status" value="1"/>
</dbReference>